<accession>A0A9W8LJ78</accession>
<gene>
    <name evidence="8" type="ORF">H4R18_002379</name>
</gene>
<dbReference type="Gene3D" id="1.10.10.10">
    <property type="entry name" value="Winged helix-like DNA-binding domain superfamily/Winged helix DNA-binding domain"/>
    <property type="match status" value="1"/>
</dbReference>
<dbReference type="AlphaFoldDB" id="A0A9W8LJ78"/>
<keyword evidence="5" id="KW-0963">Cytoplasm</keyword>
<comment type="caution">
    <text evidence="8">The sequence shown here is derived from an EMBL/GenBank/DDBJ whole genome shotgun (WGS) entry which is preliminary data.</text>
</comment>
<keyword evidence="9" id="KW-1185">Reference proteome</keyword>
<dbReference type="Pfam" id="PF05871">
    <property type="entry name" value="ESCRT-II"/>
    <property type="match status" value="1"/>
</dbReference>
<protein>
    <recommendedName>
        <fullName evidence="3">Vacuolar protein-sorting-associated protein 25</fullName>
    </recommendedName>
    <alternativeName>
        <fullName evidence="7">ESCRT-II complex subunit VPS25</fullName>
    </alternativeName>
</protein>
<proteinExistence type="inferred from homology"/>
<dbReference type="InterPro" id="IPR008570">
    <property type="entry name" value="ESCRT-II_cplx_Vps25-sub"/>
</dbReference>
<dbReference type="SUPFAM" id="SSF46785">
    <property type="entry name" value="Winged helix' DNA-binding domain"/>
    <property type="match status" value="2"/>
</dbReference>
<dbReference type="InterPro" id="IPR036388">
    <property type="entry name" value="WH-like_DNA-bd_sf"/>
</dbReference>
<dbReference type="InterPro" id="IPR036390">
    <property type="entry name" value="WH_DNA-bd_sf"/>
</dbReference>
<dbReference type="GO" id="GO:0042803">
    <property type="term" value="F:protein homodimerization activity"/>
    <property type="evidence" value="ECO:0007669"/>
    <property type="project" value="TreeGrafter"/>
</dbReference>
<evidence type="ECO:0000256" key="2">
    <source>
        <dbReference type="ARBA" id="ARBA00009674"/>
    </source>
</evidence>
<keyword evidence="6" id="KW-0653">Protein transport</keyword>
<dbReference type="GO" id="GO:0005198">
    <property type="term" value="F:structural molecule activity"/>
    <property type="evidence" value="ECO:0007669"/>
    <property type="project" value="TreeGrafter"/>
</dbReference>
<dbReference type="FunFam" id="1.10.10.570:FF:000003">
    <property type="entry name" value="Vacuolar protein-sorting-associated protein 25"/>
    <property type="match status" value="1"/>
</dbReference>
<keyword evidence="4" id="KW-0813">Transport</keyword>
<dbReference type="GO" id="GO:0000814">
    <property type="term" value="C:ESCRT II complex"/>
    <property type="evidence" value="ECO:0007669"/>
    <property type="project" value="InterPro"/>
</dbReference>
<dbReference type="GO" id="GO:0016236">
    <property type="term" value="P:macroautophagy"/>
    <property type="evidence" value="ECO:0007669"/>
    <property type="project" value="UniProtKB-ARBA"/>
</dbReference>
<evidence type="ECO:0000256" key="1">
    <source>
        <dbReference type="ARBA" id="ARBA00004496"/>
    </source>
</evidence>
<dbReference type="PANTHER" id="PTHR13149:SF0">
    <property type="entry name" value="VACUOLAR PROTEIN-SORTING-ASSOCIATED PROTEIN 25"/>
    <property type="match status" value="1"/>
</dbReference>
<evidence type="ECO:0000256" key="6">
    <source>
        <dbReference type="ARBA" id="ARBA00022927"/>
    </source>
</evidence>
<dbReference type="GO" id="GO:0043328">
    <property type="term" value="P:protein transport to vacuole involved in ubiquitin-dependent protein catabolic process via the multivesicular body sorting pathway"/>
    <property type="evidence" value="ECO:0007669"/>
    <property type="project" value="TreeGrafter"/>
</dbReference>
<evidence type="ECO:0000256" key="4">
    <source>
        <dbReference type="ARBA" id="ARBA00022448"/>
    </source>
</evidence>
<dbReference type="Gene3D" id="1.10.10.570">
    <property type="entry name" value="Winged helix' DNA-binding domain. Chain C. Domain 1"/>
    <property type="match status" value="1"/>
</dbReference>
<sequence>MAAATGAPFQFPEIYSFPPFFTRQPNEDTWKEQRRQWCDLVVAFHRHHRRSSLALAEAVAEPPFANRQIRRALRVDTLREIVDELVNQGHAAWSGPKNTRDTCLIFWRKPEVWAGILHRWASERGLCNTVLTLYELANGDDAADQDFHGLDHATLRRSLEALQGQGKAQLFVGSSDEDMGVKFFP</sequence>
<evidence type="ECO:0000256" key="7">
    <source>
        <dbReference type="ARBA" id="ARBA00030094"/>
    </source>
</evidence>
<evidence type="ECO:0000313" key="9">
    <source>
        <dbReference type="Proteomes" id="UP001140217"/>
    </source>
</evidence>
<comment type="subcellular location">
    <subcellularLocation>
        <location evidence="1">Cytoplasm</location>
    </subcellularLocation>
</comment>
<reference evidence="8" key="1">
    <citation type="submission" date="2022-07" db="EMBL/GenBank/DDBJ databases">
        <title>Phylogenomic reconstructions and comparative analyses of Kickxellomycotina fungi.</title>
        <authorList>
            <person name="Reynolds N.K."/>
            <person name="Stajich J.E."/>
            <person name="Barry K."/>
            <person name="Grigoriev I.V."/>
            <person name="Crous P."/>
            <person name="Smith M.E."/>
        </authorList>
    </citation>
    <scope>NUCLEOTIDE SEQUENCE</scope>
    <source>
        <strain evidence="8">NBRC 105414</strain>
    </source>
</reference>
<dbReference type="FunFam" id="1.10.10.10:FF:000141">
    <property type="entry name" value="vacuolar protein-sorting-associated protein 25"/>
    <property type="match status" value="1"/>
</dbReference>
<organism evidence="8 9">
    <name type="scientific">Coemansia javaensis</name>
    <dbReference type="NCBI Taxonomy" id="2761396"/>
    <lineage>
        <taxon>Eukaryota</taxon>
        <taxon>Fungi</taxon>
        <taxon>Fungi incertae sedis</taxon>
        <taxon>Zoopagomycota</taxon>
        <taxon>Kickxellomycotina</taxon>
        <taxon>Kickxellomycetes</taxon>
        <taxon>Kickxellales</taxon>
        <taxon>Kickxellaceae</taxon>
        <taxon>Coemansia</taxon>
    </lineage>
</organism>
<evidence type="ECO:0000256" key="3">
    <source>
        <dbReference type="ARBA" id="ARBA00017934"/>
    </source>
</evidence>
<evidence type="ECO:0000256" key="5">
    <source>
        <dbReference type="ARBA" id="ARBA00022490"/>
    </source>
</evidence>
<dbReference type="EMBL" id="JANBUL010000078">
    <property type="protein sequence ID" value="KAJ2782235.1"/>
    <property type="molecule type" value="Genomic_DNA"/>
</dbReference>
<name>A0A9W8LJ78_9FUNG</name>
<comment type="similarity">
    <text evidence="2">Belongs to the VPS25 family.</text>
</comment>
<dbReference type="InterPro" id="IPR014041">
    <property type="entry name" value="ESCRT-II_cplx_Vps25-sub_N"/>
</dbReference>
<dbReference type="OrthoDB" id="245150at2759"/>
<dbReference type="Proteomes" id="UP001140217">
    <property type="component" value="Unassembled WGS sequence"/>
</dbReference>
<evidence type="ECO:0000313" key="8">
    <source>
        <dbReference type="EMBL" id="KAJ2782235.1"/>
    </source>
</evidence>
<dbReference type="PANTHER" id="PTHR13149">
    <property type="entry name" value="VACUOLAR PROTEIN SORTING-ASSOCIATED PROTEIN VPS25"/>
    <property type="match status" value="1"/>
</dbReference>